<comment type="caution">
    <text evidence="1">The sequence shown here is derived from an EMBL/GenBank/DDBJ whole genome shotgun (WGS) entry which is preliminary data.</text>
</comment>
<proteinExistence type="predicted"/>
<dbReference type="AlphaFoldDB" id="A0A9W6YKS9"/>
<keyword evidence="2" id="KW-1185">Reference proteome</keyword>
<reference evidence="1" key="1">
    <citation type="submission" date="2023-04" db="EMBL/GenBank/DDBJ databases">
        <title>Phytophthora fragariaefolia NBRC 109709.</title>
        <authorList>
            <person name="Ichikawa N."/>
            <person name="Sato H."/>
            <person name="Tonouchi N."/>
        </authorList>
    </citation>
    <scope>NUCLEOTIDE SEQUENCE</scope>
    <source>
        <strain evidence="1">NBRC 109709</strain>
    </source>
</reference>
<dbReference type="EMBL" id="BSXT01008762">
    <property type="protein sequence ID" value="GMF66786.1"/>
    <property type="molecule type" value="Genomic_DNA"/>
</dbReference>
<evidence type="ECO:0000313" key="2">
    <source>
        <dbReference type="Proteomes" id="UP001165121"/>
    </source>
</evidence>
<dbReference type="Proteomes" id="UP001165121">
    <property type="component" value="Unassembled WGS sequence"/>
</dbReference>
<dbReference type="OrthoDB" id="123478at2759"/>
<accession>A0A9W6YKS9</accession>
<evidence type="ECO:0000313" key="1">
    <source>
        <dbReference type="EMBL" id="GMF66786.1"/>
    </source>
</evidence>
<organism evidence="1 2">
    <name type="scientific">Phytophthora fragariaefolia</name>
    <dbReference type="NCBI Taxonomy" id="1490495"/>
    <lineage>
        <taxon>Eukaryota</taxon>
        <taxon>Sar</taxon>
        <taxon>Stramenopiles</taxon>
        <taxon>Oomycota</taxon>
        <taxon>Peronosporomycetes</taxon>
        <taxon>Peronosporales</taxon>
        <taxon>Peronosporaceae</taxon>
        <taxon>Phytophthora</taxon>
    </lineage>
</organism>
<name>A0A9W6YKS9_9STRA</name>
<gene>
    <name evidence="1" type="ORF">Pfra01_002830700</name>
</gene>
<protein>
    <submittedName>
        <fullName evidence="1">Unnamed protein product</fullName>
    </submittedName>
</protein>
<sequence length="85" mass="9338">MERLLNVSDKVLAVPTAYLVRYHTQLKEIAPTAPIATRIEESLVAADVALSELLALSVTPNFVVVKLQNDIHATPKANAKKRITF</sequence>